<accession>A0A1Q9D9V3</accession>
<keyword evidence="1" id="KW-0472">Membrane</keyword>
<evidence type="ECO:0000313" key="2">
    <source>
        <dbReference type="EMBL" id="OLP91928.1"/>
    </source>
</evidence>
<name>A0A1Q9D9V3_SYMMI</name>
<feature type="transmembrane region" description="Helical" evidence="1">
    <location>
        <begin position="127"/>
        <end position="147"/>
    </location>
</feature>
<organism evidence="2 3">
    <name type="scientific">Symbiodinium microadriaticum</name>
    <name type="common">Dinoflagellate</name>
    <name type="synonym">Zooxanthella microadriatica</name>
    <dbReference type="NCBI Taxonomy" id="2951"/>
    <lineage>
        <taxon>Eukaryota</taxon>
        <taxon>Sar</taxon>
        <taxon>Alveolata</taxon>
        <taxon>Dinophyceae</taxon>
        <taxon>Suessiales</taxon>
        <taxon>Symbiodiniaceae</taxon>
        <taxon>Symbiodinium</taxon>
    </lineage>
</organism>
<dbReference type="Gene3D" id="2.60.120.620">
    <property type="entry name" value="q2cbj1_9rhob like domain"/>
    <property type="match status" value="1"/>
</dbReference>
<keyword evidence="3" id="KW-1185">Reference proteome</keyword>
<dbReference type="SUPFAM" id="SSF51197">
    <property type="entry name" value="Clavaminate synthase-like"/>
    <property type="match status" value="1"/>
</dbReference>
<keyword evidence="1" id="KW-1133">Transmembrane helix</keyword>
<gene>
    <name evidence="2" type="ORF">AK812_SmicGene26323</name>
</gene>
<dbReference type="Proteomes" id="UP000186817">
    <property type="component" value="Unassembled WGS sequence"/>
</dbReference>
<comment type="caution">
    <text evidence="2">The sequence shown here is derived from an EMBL/GenBank/DDBJ whole genome shotgun (WGS) entry which is preliminary data.</text>
</comment>
<protein>
    <submittedName>
        <fullName evidence="2">Uncharacterized protein</fullName>
    </submittedName>
</protein>
<evidence type="ECO:0000313" key="3">
    <source>
        <dbReference type="Proteomes" id="UP000186817"/>
    </source>
</evidence>
<sequence>MFLALSQKALSASPKLWAHAAIGRKGASLSSWDAESRDDRRRRMAKALRAANLTAEFLDAVDGRELRASATAVPIYGGFLAQLWFECPGEFFGKKEEVRIQGWDWSNDDWDQGSAQENLMSAATTTAALLLLLLLLLVVLLLLLPLLRLQLRMCCGCGYFYHDDGCCQYGDGDGDDRNDGGNGNGDDGDGDYCCQRLAPFYNRPMRWGEAYHQRDGPTLILEDDALPAARAGPLLAEEWDVCFLAPTELLGSDVEGLVSRVSTMCYGTNAYLCSQEGAARLLRATEGKDIIPVDELMPALALPTGHPRRVASKLLQTSIAVPQEVSLPIAAEASNARPVCGICGGRQAADHPPGEACIVVRGISTDPLLAAMRGKGQRIPFQELPYQVSSEVDAIGAAVREGRAVQATEWLAPIHEARLRHDVKLPLTAAVVQLLNSVIQEYGWLFRALQLHLRIGYSYASCEFDEAFVGDTAKLIELGAIVAFPGEEEVTLRCAPRQPWHSDVDFDDGDRAEIIQAFVALQDISETHGPTQAKPDPDELERESLTLEAGALALMAGHAYHRGAGNMSAVPRRLLHFAFMTPGPPPVGFTYHLAAWSVNELVQSPVTLDQFPLAGCPSHAGKDDGVLEALPNWAGDAPRKWFLIAGAMDPPTGSGATSRVRNSGGCGQRSGKFLEGIELDFRHMTRAVGCDLYNRVHDMRLKLHEAKSRICDFFDECKKRECIPMLYYTGHGAAGSGNWCFEDGCLSFSDICELLPVGTEHLWILADCCFSGHWANQARHMYDKKVEVVAAVPYFMTALDTEHGGEFTMYITGNKRANDLKRPIVCSTRSRNDFPWPSLIRSYSYTQRLRGETSFGNRFVMAQHFHEDCCSMFFARIPGYDAGPGSAKWCTRSTYSSLRTWLEEDCWSKGLNVMHISCSGHRFGAYAAQGFGSRQQIFAGTYEHIKSCFENNKWNDGWSITSLCPGIEHDWVAVVTQCEGDYLYGDSKGSQSLRKASSRVELEGQIFEEWKEGKIVTNLAVANGTWILAAQASPRNQRYCLGPEDGSFPTIKKHFWDKGFAVTLLLKDPSDTRWLLFVALQLPATPEHQLHRQDFALGFSSTQIQRTSSLPILREPFRAASVDADGALGWSPLGGDLDLSPAPSETSARICVDPGLVGLGEGDGDQAAPPWWDLAYVRGMVTPGRGAVNVGHLHETAGNGRPPGKADSGKRPVYKHYPAAALIYGPQIAAARVAKRVFAADVEDAVLRNAAALNAEAFNYK</sequence>
<reference evidence="2 3" key="1">
    <citation type="submission" date="2016-02" db="EMBL/GenBank/DDBJ databases">
        <title>Genome analysis of coral dinoflagellate symbionts highlights evolutionary adaptations to a symbiotic lifestyle.</title>
        <authorList>
            <person name="Aranda M."/>
            <person name="Li Y."/>
            <person name="Liew Y.J."/>
            <person name="Baumgarten S."/>
            <person name="Simakov O."/>
            <person name="Wilson M."/>
            <person name="Piel J."/>
            <person name="Ashoor H."/>
            <person name="Bougouffa S."/>
            <person name="Bajic V.B."/>
            <person name="Ryu T."/>
            <person name="Ravasi T."/>
            <person name="Bayer T."/>
            <person name="Micklem G."/>
            <person name="Kim H."/>
            <person name="Bhak J."/>
            <person name="Lajeunesse T.C."/>
            <person name="Voolstra C.R."/>
        </authorList>
    </citation>
    <scope>NUCLEOTIDE SEQUENCE [LARGE SCALE GENOMIC DNA]</scope>
    <source>
        <strain evidence="2 3">CCMP2467</strain>
    </source>
</reference>
<evidence type="ECO:0000256" key="1">
    <source>
        <dbReference type="SAM" id="Phobius"/>
    </source>
</evidence>
<keyword evidence="1" id="KW-0812">Transmembrane</keyword>
<dbReference type="AlphaFoldDB" id="A0A1Q9D9V3"/>
<dbReference type="EMBL" id="LSRX01000643">
    <property type="protein sequence ID" value="OLP91928.1"/>
    <property type="molecule type" value="Genomic_DNA"/>
</dbReference>
<proteinExistence type="predicted"/>
<dbReference type="OrthoDB" id="438188at2759"/>